<evidence type="ECO:0000313" key="2">
    <source>
        <dbReference type="EMBL" id="MBX45889.1"/>
    </source>
</evidence>
<dbReference type="EMBL" id="GGEC01065405">
    <property type="protein sequence ID" value="MBX45889.1"/>
    <property type="molecule type" value="Transcribed_RNA"/>
</dbReference>
<accession>A0A2P2NTU6</accession>
<reference evidence="2" key="1">
    <citation type="submission" date="2018-02" db="EMBL/GenBank/DDBJ databases">
        <title>Rhizophora mucronata_Transcriptome.</title>
        <authorList>
            <person name="Meera S.P."/>
            <person name="Sreeshan A."/>
            <person name="Augustine A."/>
        </authorList>
    </citation>
    <scope>NUCLEOTIDE SEQUENCE</scope>
    <source>
        <tissue evidence="2">Leaf</tissue>
    </source>
</reference>
<feature type="signal peptide" evidence="1">
    <location>
        <begin position="1"/>
        <end position="24"/>
    </location>
</feature>
<evidence type="ECO:0000256" key="1">
    <source>
        <dbReference type="SAM" id="SignalP"/>
    </source>
</evidence>
<name>A0A2P2NTU6_RHIMU</name>
<sequence length="83" mass="9273">MCQMSVFVMRAAFLLCLYSGSAIANRLMELDFSLIPSGNILKWARSSKVLMDCHFTSTGVSCLLYLPCLFCLPKPQPLCICFL</sequence>
<feature type="chain" id="PRO_5015171342" description="Secreted protein" evidence="1">
    <location>
        <begin position="25"/>
        <end position="83"/>
    </location>
</feature>
<dbReference type="AlphaFoldDB" id="A0A2P2NTU6"/>
<evidence type="ECO:0008006" key="3">
    <source>
        <dbReference type="Google" id="ProtNLM"/>
    </source>
</evidence>
<organism evidence="2">
    <name type="scientific">Rhizophora mucronata</name>
    <name type="common">Asiatic mangrove</name>
    <dbReference type="NCBI Taxonomy" id="61149"/>
    <lineage>
        <taxon>Eukaryota</taxon>
        <taxon>Viridiplantae</taxon>
        <taxon>Streptophyta</taxon>
        <taxon>Embryophyta</taxon>
        <taxon>Tracheophyta</taxon>
        <taxon>Spermatophyta</taxon>
        <taxon>Magnoliopsida</taxon>
        <taxon>eudicotyledons</taxon>
        <taxon>Gunneridae</taxon>
        <taxon>Pentapetalae</taxon>
        <taxon>rosids</taxon>
        <taxon>fabids</taxon>
        <taxon>Malpighiales</taxon>
        <taxon>Rhizophoraceae</taxon>
        <taxon>Rhizophora</taxon>
    </lineage>
</organism>
<protein>
    <recommendedName>
        <fullName evidence="3">Secreted protein</fullName>
    </recommendedName>
</protein>
<keyword evidence="1" id="KW-0732">Signal</keyword>
<proteinExistence type="predicted"/>